<reference evidence="3 4" key="1">
    <citation type="journal article" date="1998" name="Science">
        <title>Genome sequence of the nematode C. elegans: a platform for investigating biology.</title>
        <authorList>
            <consortium name="The C. elegans sequencing consortium"/>
            <person name="Sulson J.E."/>
            <person name="Waterston R."/>
        </authorList>
    </citation>
    <scope>NUCLEOTIDE SEQUENCE [LARGE SCALE GENOMIC DNA]</scope>
    <source>
        <strain evidence="3 4">Bristol N2</strain>
    </source>
</reference>
<dbReference type="EMBL" id="BX284606">
    <property type="protein sequence ID" value="CCD68421.1"/>
    <property type="molecule type" value="Genomic_DNA"/>
</dbReference>
<feature type="signal peptide" evidence="2">
    <location>
        <begin position="1"/>
        <end position="28"/>
    </location>
</feature>
<dbReference type="UCSC" id="R160.3">
    <property type="organism name" value="c. elegans"/>
</dbReference>
<dbReference type="PIR" id="T33563">
    <property type="entry name" value="T33563"/>
</dbReference>
<keyword evidence="1" id="KW-0472">Membrane</keyword>
<protein>
    <submittedName>
        <fullName evidence="3">Leucine-rich repeat domain-containing protein</fullName>
    </submittedName>
</protein>
<dbReference type="KEGG" id="cel:CELE_R160.3"/>
<dbReference type="WormBase" id="R160.3">
    <property type="protein sequence ID" value="CE19553"/>
    <property type="gene ID" value="WBGene00020120"/>
</dbReference>
<dbReference type="RefSeq" id="NP_508751.1">
    <property type="nucleotide sequence ID" value="NM_076350.1"/>
</dbReference>
<dbReference type="IntAct" id="Q9TZD5">
    <property type="interactions" value="1"/>
</dbReference>
<evidence type="ECO:0000256" key="2">
    <source>
        <dbReference type="SAM" id="SignalP"/>
    </source>
</evidence>
<proteinExistence type="predicted"/>
<gene>
    <name evidence="3" type="ORF">CELE_R160.3</name>
    <name evidence="3 5" type="ORF">R160.3</name>
</gene>
<dbReference type="InParanoid" id="Q9TZD5"/>
<dbReference type="AlphaFoldDB" id="Q9TZD5"/>
<sequence>MKLATAGIICILMLINCGLFVKTDQIEAGNTSSITEKSTDTATLDVSIEEVGATYDCFAWWQETGFLFWASLCGIVLTILMYLFTSRLIKEVRRMKKESKLLIRLRNYFSDFLADPCSSRNAYAKAYGKEDNESIKSETISVDLDMII</sequence>
<dbReference type="PaxDb" id="6239-R160.3"/>
<dbReference type="GeneID" id="187912"/>
<dbReference type="Bgee" id="WBGene00020120">
    <property type="expression patterns" value="Expressed in adult organism and 3 other cell types or tissues"/>
</dbReference>
<evidence type="ECO:0000313" key="5">
    <source>
        <dbReference type="WormBase" id="R160.3"/>
    </source>
</evidence>
<evidence type="ECO:0000313" key="3">
    <source>
        <dbReference type="EMBL" id="CCD68421.1"/>
    </source>
</evidence>
<accession>Q9TZD5</accession>
<dbReference type="SMR" id="Q9TZD5"/>
<dbReference type="AGR" id="WB:WBGene00020120"/>
<feature type="transmembrane region" description="Helical" evidence="1">
    <location>
        <begin position="66"/>
        <end position="85"/>
    </location>
</feature>
<name>Q9TZD5_CAEEL</name>
<dbReference type="Proteomes" id="UP000001940">
    <property type="component" value="Chromosome X"/>
</dbReference>
<keyword evidence="2" id="KW-0732">Signal</keyword>
<organism evidence="3 4">
    <name type="scientific">Caenorhabditis elegans</name>
    <dbReference type="NCBI Taxonomy" id="6239"/>
    <lineage>
        <taxon>Eukaryota</taxon>
        <taxon>Metazoa</taxon>
        <taxon>Ecdysozoa</taxon>
        <taxon>Nematoda</taxon>
        <taxon>Chromadorea</taxon>
        <taxon>Rhabditida</taxon>
        <taxon>Rhabditina</taxon>
        <taxon>Rhabditomorpha</taxon>
        <taxon>Rhabditoidea</taxon>
        <taxon>Rhabditidae</taxon>
        <taxon>Peloderinae</taxon>
        <taxon>Caenorhabditis</taxon>
    </lineage>
</organism>
<keyword evidence="4" id="KW-1185">Reference proteome</keyword>
<evidence type="ECO:0000313" key="4">
    <source>
        <dbReference type="Proteomes" id="UP000001940"/>
    </source>
</evidence>
<dbReference type="CTD" id="187912"/>
<evidence type="ECO:0000256" key="1">
    <source>
        <dbReference type="SAM" id="Phobius"/>
    </source>
</evidence>
<dbReference type="HOGENOM" id="CLU_1760444_0_0_1"/>
<feature type="chain" id="PRO_5004338131" evidence="2">
    <location>
        <begin position="29"/>
        <end position="148"/>
    </location>
</feature>
<keyword evidence="1" id="KW-0812">Transmembrane</keyword>
<keyword evidence="1" id="KW-1133">Transmembrane helix</keyword>